<dbReference type="InterPro" id="IPR013103">
    <property type="entry name" value="RVT_2"/>
</dbReference>
<gene>
    <name evidence="2" type="ORF">SHERM_15275</name>
</gene>
<sequence>MEPESFEAAVKEKEWVKAMEEEIRMIEKNKTWELVDPPNNKEVIGVKCVYKTKLNPDGSIQKHKARLVAKGRIHIPKPDWKPTVSNGQKTRYHVRDKSIVEIHAKSEPSSLWSREKNTAIFAGY</sequence>
<dbReference type="Proteomes" id="UP001153555">
    <property type="component" value="Unassembled WGS sequence"/>
</dbReference>
<feature type="domain" description="Reverse transcriptase Ty1/copia-type" evidence="1">
    <location>
        <begin position="29"/>
        <end position="85"/>
    </location>
</feature>
<dbReference type="AlphaFoldDB" id="A0A9N7R4V4"/>
<proteinExistence type="predicted"/>
<dbReference type="EMBL" id="CACSLK010012531">
    <property type="protein sequence ID" value="CAA0815239.1"/>
    <property type="molecule type" value="Genomic_DNA"/>
</dbReference>
<protein>
    <submittedName>
        <fullName evidence="2">Uncharacterized mitochondrial protein AtMg00820</fullName>
    </submittedName>
</protein>
<reference evidence="2" key="1">
    <citation type="submission" date="2019-12" db="EMBL/GenBank/DDBJ databases">
        <authorList>
            <person name="Scholes J."/>
        </authorList>
    </citation>
    <scope>NUCLEOTIDE SEQUENCE</scope>
</reference>
<evidence type="ECO:0000313" key="2">
    <source>
        <dbReference type="EMBL" id="CAA0815239.1"/>
    </source>
</evidence>
<dbReference type="Pfam" id="PF07727">
    <property type="entry name" value="RVT_2"/>
    <property type="match status" value="1"/>
</dbReference>
<comment type="caution">
    <text evidence="2">The sequence shown here is derived from an EMBL/GenBank/DDBJ whole genome shotgun (WGS) entry which is preliminary data.</text>
</comment>
<evidence type="ECO:0000313" key="3">
    <source>
        <dbReference type="Proteomes" id="UP001153555"/>
    </source>
</evidence>
<evidence type="ECO:0000259" key="1">
    <source>
        <dbReference type="Pfam" id="PF07727"/>
    </source>
</evidence>
<accession>A0A9N7R4V4</accession>
<name>A0A9N7R4V4_STRHE</name>
<keyword evidence="3" id="KW-1185">Reference proteome</keyword>
<dbReference type="OrthoDB" id="1929979at2759"/>
<organism evidence="2 3">
    <name type="scientific">Striga hermonthica</name>
    <name type="common">Purple witchweed</name>
    <name type="synonym">Buchnera hermonthica</name>
    <dbReference type="NCBI Taxonomy" id="68872"/>
    <lineage>
        <taxon>Eukaryota</taxon>
        <taxon>Viridiplantae</taxon>
        <taxon>Streptophyta</taxon>
        <taxon>Embryophyta</taxon>
        <taxon>Tracheophyta</taxon>
        <taxon>Spermatophyta</taxon>
        <taxon>Magnoliopsida</taxon>
        <taxon>eudicotyledons</taxon>
        <taxon>Gunneridae</taxon>
        <taxon>Pentapetalae</taxon>
        <taxon>asterids</taxon>
        <taxon>lamiids</taxon>
        <taxon>Lamiales</taxon>
        <taxon>Orobanchaceae</taxon>
        <taxon>Buchnereae</taxon>
        <taxon>Striga</taxon>
    </lineage>
</organism>